<dbReference type="EMBL" id="FZMP01000015">
    <property type="protein sequence ID" value="SNQ59278.1"/>
    <property type="molecule type" value="Genomic_DNA"/>
</dbReference>
<gene>
    <name evidence="1" type="ORF">MNV_1110022</name>
</gene>
<proteinExistence type="predicted"/>
<dbReference type="AlphaFoldDB" id="A0A284VJ31"/>
<protein>
    <submittedName>
        <fullName evidence="1">Uncharacterized protein</fullName>
    </submittedName>
</protein>
<dbReference type="RefSeq" id="WP_096203674.1">
    <property type="nucleotide sequence ID" value="NZ_FZMP01000015.1"/>
</dbReference>
<dbReference type="OrthoDB" id="147246at2157"/>
<organism evidence="1 2">
    <name type="scientific">Candidatus Methanoperedens nitratireducens</name>
    <dbReference type="NCBI Taxonomy" id="1392998"/>
    <lineage>
        <taxon>Archaea</taxon>
        <taxon>Methanobacteriati</taxon>
        <taxon>Methanobacteriota</taxon>
        <taxon>Stenosarchaea group</taxon>
        <taxon>Methanomicrobia</taxon>
        <taxon>Methanosarcinales</taxon>
        <taxon>ANME-2 cluster</taxon>
        <taxon>Candidatus Methanoperedentaceae</taxon>
        <taxon>Candidatus Methanoperedens</taxon>
    </lineage>
</organism>
<accession>A0A284VJ31</accession>
<reference evidence="2" key="1">
    <citation type="submission" date="2017-06" db="EMBL/GenBank/DDBJ databases">
        <authorList>
            <person name="Cremers G."/>
        </authorList>
    </citation>
    <scope>NUCLEOTIDE SEQUENCE [LARGE SCALE GENOMIC DNA]</scope>
</reference>
<dbReference type="Proteomes" id="UP000218615">
    <property type="component" value="Unassembled WGS sequence"/>
</dbReference>
<sequence length="310" mass="35262">MSEIHNANELLDIVRKVSETIRGEKRNSLRIECMNGLGVYGTHISVDSKFSKWVNGLTHESMVVPASQVYEVRTTGFSPYPQTIKGNITRTDGKLVIDLKPALKFDLFSIEISYRMDDEFLKGLVSARSSPEPLSDKVKYELSAQLRNPEGLELGFSEVEIEEFPVSARVQIAERINMNVPDYVKDLLKVETQLLNERNPHASKKVIELQSQKVRLLKKLGKASLTDKIQDLSLLLTPSRFINYVKTIEDFKLHQCERGTDFFQALGMFQLPKSMNVISRTDLNLKKPAAKGTMVYESKKFDEEIADLFK</sequence>
<keyword evidence="2" id="KW-1185">Reference proteome</keyword>
<name>A0A284VJ31_9EURY</name>
<evidence type="ECO:0000313" key="1">
    <source>
        <dbReference type="EMBL" id="SNQ59278.1"/>
    </source>
</evidence>
<evidence type="ECO:0000313" key="2">
    <source>
        <dbReference type="Proteomes" id="UP000218615"/>
    </source>
</evidence>